<gene>
    <name evidence="3" type="ORF">KL86CLO1_12888</name>
</gene>
<evidence type="ECO:0000313" key="3">
    <source>
        <dbReference type="EMBL" id="SBW10256.1"/>
    </source>
</evidence>
<evidence type="ECO:0000256" key="1">
    <source>
        <dbReference type="SAM" id="SignalP"/>
    </source>
</evidence>
<dbReference type="Gene3D" id="3.40.33.10">
    <property type="entry name" value="CAP"/>
    <property type="match status" value="1"/>
</dbReference>
<dbReference type="AlphaFoldDB" id="A0A212KEW5"/>
<feature type="chain" id="PRO_5038424153" description="SCP domain-containing protein" evidence="1">
    <location>
        <begin position="27"/>
        <end position="181"/>
    </location>
</feature>
<evidence type="ECO:0000259" key="2">
    <source>
        <dbReference type="Pfam" id="PF00188"/>
    </source>
</evidence>
<accession>A0A212KEW5</accession>
<dbReference type="Pfam" id="PF00188">
    <property type="entry name" value="CAP"/>
    <property type="match status" value="1"/>
</dbReference>
<dbReference type="CDD" id="cd05379">
    <property type="entry name" value="CAP_bacterial"/>
    <property type="match status" value="1"/>
</dbReference>
<dbReference type="SUPFAM" id="SSF55797">
    <property type="entry name" value="PR-1-like"/>
    <property type="match status" value="1"/>
</dbReference>
<dbReference type="InterPro" id="IPR035940">
    <property type="entry name" value="CAP_sf"/>
</dbReference>
<feature type="signal peptide" evidence="1">
    <location>
        <begin position="1"/>
        <end position="26"/>
    </location>
</feature>
<dbReference type="PANTHER" id="PTHR31157">
    <property type="entry name" value="SCP DOMAIN-CONTAINING PROTEIN"/>
    <property type="match status" value="1"/>
</dbReference>
<sequence>MKRMTKYLVSALGLVFVSLLAIPSVAAWDVGFAPPAQVVITTPRETAANLAETYCTDALKLISEERTKAGLAALEYSTALKPAADIRAKEAATSFSHLRPDGRDVSTVFTEQGLAYNNAGETLAYGYATATELVAGWMNSETHKEVLLNAKFTNAALGYYRNADGRIYCALLLYTPAPAEV</sequence>
<dbReference type="InterPro" id="IPR014044">
    <property type="entry name" value="CAP_dom"/>
</dbReference>
<protein>
    <recommendedName>
        <fullName evidence="2">SCP domain-containing protein</fullName>
    </recommendedName>
</protein>
<name>A0A212KEW5_9FIRM</name>
<reference evidence="3" key="1">
    <citation type="submission" date="2016-04" db="EMBL/GenBank/DDBJ databases">
        <authorList>
            <person name="Evans L.H."/>
            <person name="Alamgir A."/>
            <person name="Owens N."/>
            <person name="Weber N.D."/>
            <person name="Virtaneva K."/>
            <person name="Barbian K."/>
            <person name="Babar A."/>
            <person name="Rosenke K."/>
        </authorList>
    </citation>
    <scope>NUCLEOTIDE SEQUENCE</scope>
    <source>
        <strain evidence="3">86</strain>
    </source>
</reference>
<organism evidence="3">
    <name type="scientific">uncultured Eubacteriales bacterium</name>
    <dbReference type="NCBI Taxonomy" id="172733"/>
    <lineage>
        <taxon>Bacteria</taxon>
        <taxon>Bacillati</taxon>
        <taxon>Bacillota</taxon>
        <taxon>Clostridia</taxon>
        <taxon>Eubacteriales</taxon>
        <taxon>environmental samples</taxon>
    </lineage>
</organism>
<keyword evidence="1" id="KW-0732">Signal</keyword>
<feature type="domain" description="SCP" evidence="2">
    <location>
        <begin position="60"/>
        <end position="167"/>
    </location>
</feature>
<dbReference type="EMBL" id="FLUN01000001">
    <property type="protein sequence ID" value="SBW10256.1"/>
    <property type="molecule type" value="Genomic_DNA"/>
</dbReference>
<proteinExistence type="predicted"/>
<dbReference type="PANTHER" id="PTHR31157:SF1">
    <property type="entry name" value="SCP DOMAIN-CONTAINING PROTEIN"/>
    <property type="match status" value="1"/>
</dbReference>